<accession>A0A1X9PWA7</accession>
<dbReference type="SUPFAM" id="SSF51294">
    <property type="entry name" value="Hedgehog/intein (Hint) domain"/>
    <property type="match status" value="1"/>
</dbReference>
<dbReference type="InterPro" id="IPR036185">
    <property type="entry name" value="DNA_heli_DnaB-like_N_sf"/>
</dbReference>
<evidence type="ECO:0000256" key="11">
    <source>
        <dbReference type="ARBA" id="ARBA00044940"/>
    </source>
</evidence>
<dbReference type="EC" id="5.6.2.3" evidence="13"/>
<dbReference type="InterPro" id="IPR020588">
    <property type="entry name" value="RecA_ATP-bd"/>
</dbReference>
<dbReference type="GO" id="GO:0006281">
    <property type="term" value="P:DNA repair"/>
    <property type="evidence" value="ECO:0007669"/>
    <property type="project" value="InterPro"/>
</dbReference>
<dbReference type="InterPro" id="IPR007692">
    <property type="entry name" value="DNA_helicase_DnaB"/>
</dbReference>
<dbReference type="InterPro" id="IPR003593">
    <property type="entry name" value="AAA+_ATPase"/>
</dbReference>
<comment type="similarity">
    <text evidence="1 13">Belongs to the helicase family. DnaB subfamily.</text>
</comment>
<keyword evidence="10" id="KW-0413">Isomerase</keyword>
<feature type="domain" description="RecA family profile 1" evidence="14">
    <location>
        <begin position="179"/>
        <end position="358"/>
    </location>
</feature>
<organism evidence="16">
    <name type="scientific">Flintiella sanguinaria</name>
    <dbReference type="NCBI Taxonomy" id="101926"/>
    <lineage>
        <taxon>Eukaryota</taxon>
        <taxon>Rhodophyta</taxon>
        <taxon>Bangiophyceae</taxon>
        <taxon>Porphyridiales</taxon>
        <taxon>Porphyridiaceae</taxon>
        <taxon>Flintiella</taxon>
    </lineage>
</organism>
<dbReference type="GO" id="GO:0005829">
    <property type="term" value="C:cytosol"/>
    <property type="evidence" value="ECO:0007669"/>
    <property type="project" value="TreeGrafter"/>
</dbReference>
<comment type="function">
    <text evidence="11">The intein is an endonuclease.</text>
</comment>
<dbReference type="InterPro" id="IPR030934">
    <property type="entry name" value="Intein_C"/>
</dbReference>
<dbReference type="Gene3D" id="3.40.50.300">
    <property type="entry name" value="P-loop containing nucleotide triphosphate hydrolases"/>
    <property type="match status" value="2"/>
</dbReference>
<dbReference type="Gene3D" id="2.170.16.10">
    <property type="entry name" value="Hedgehog/Intein (Hint) domain"/>
    <property type="match status" value="1"/>
</dbReference>
<gene>
    <name evidence="16" type="primary">dnaB</name>
</gene>
<keyword evidence="7 13" id="KW-0347">Helicase</keyword>
<comment type="catalytic activity">
    <reaction evidence="12 13">
        <text>ATP + H2O = ADP + phosphate + H(+)</text>
        <dbReference type="Rhea" id="RHEA:13065"/>
        <dbReference type="ChEBI" id="CHEBI:15377"/>
        <dbReference type="ChEBI" id="CHEBI:15378"/>
        <dbReference type="ChEBI" id="CHEBI:30616"/>
        <dbReference type="ChEBI" id="CHEBI:43474"/>
        <dbReference type="ChEBI" id="CHEBI:456216"/>
        <dbReference type="EC" id="5.6.2.3"/>
    </reaction>
</comment>
<evidence type="ECO:0000256" key="10">
    <source>
        <dbReference type="ARBA" id="ARBA00023235"/>
    </source>
</evidence>
<dbReference type="SUPFAM" id="SSF48024">
    <property type="entry name" value="N-terminal domain of DnaB helicase"/>
    <property type="match status" value="1"/>
</dbReference>
<keyword evidence="4" id="KW-0677">Repeat</keyword>
<keyword evidence="5 13" id="KW-0547">Nucleotide-binding</keyword>
<evidence type="ECO:0000259" key="14">
    <source>
        <dbReference type="PROSITE" id="PS50162"/>
    </source>
</evidence>
<geneLocation type="chloroplast" evidence="16"/>
<keyword evidence="9 13" id="KW-0238">DNA-binding</keyword>
<keyword evidence="2 13" id="KW-0639">Primosome</keyword>
<dbReference type="InterPro" id="IPR036844">
    <property type="entry name" value="Hint_dom_sf"/>
</dbReference>
<feature type="domain" description="SF4 helicase" evidence="15">
    <location>
        <begin position="176"/>
        <end position="379"/>
    </location>
</feature>
<dbReference type="SMART" id="SM00382">
    <property type="entry name" value="AAA"/>
    <property type="match status" value="1"/>
</dbReference>
<dbReference type="GO" id="GO:0003677">
    <property type="term" value="F:DNA binding"/>
    <property type="evidence" value="ECO:0007669"/>
    <property type="project" value="UniProtKB-UniRule"/>
</dbReference>
<evidence type="ECO:0000256" key="3">
    <source>
        <dbReference type="ARBA" id="ARBA00022705"/>
    </source>
</evidence>
<dbReference type="InterPro" id="IPR007693">
    <property type="entry name" value="DNA_helicase_DnaB-like_N"/>
</dbReference>
<dbReference type="CDD" id="cd00984">
    <property type="entry name" value="DnaB_C"/>
    <property type="match status" value="1"/>
</dbReference>
<dbReference type="EMBL" id="KY709211">
    <property type="protein sequence ID" value="ARO91213.1"/>
    <property type="molecule type" value="Genomic_DNA"/>
</dbReference>
<dbReference type="PROSITE" id="PS50818">
    <property type="entry name" value="INTEIN_C_TER"/>
    <property type="match status" value="1"/>
</dbReference>
<dbReference type="InterPro" id="IPR016136">
    <property type="entry name" value="DNA_helicase_N/primase_C"/>
</dbReference>
<evidence type="ECO:0000256" key="5">
    <source>
        <dbReference type="ARBA" id="ARBA00022741"/>
    </source>
</evidence>
<dbReference type="SUPFAM" id="SSF52540">
    <property type="entry name" value="P-loop containing nucleoside triphosphate hydrolases"/>
    <property type="match status" value="1"/>
</dbReference>
<reference evidence="16" key="1">
    <citation type="submission" date="2017-03" db="EMBL/GenBank/DDBJ databases">
        <title>The new red algal subphylum Proteorhodophytina comprises the largest and most divergent plastid genomes known.</title>
        <authorList>
            <person name="Munoz-Gomez S.A."/>
            <person name="Mejia-Franco F.G."/>
            <person name="Durnin K."/>
            <person name="Morgan C."/>
            <person name="Grisdale C.J."/>
            <person name="Archibald J.M."/>
            <person name="Slamovits C.H."/>
        </authorList>
    </citation>
    <scope>NUCLEOTIDE SEQUENCE</scope>
    <source>
        <strain evidence="16">UTEX LB2060</strain>
    </source>
</reference>
<protein>
    <recommendedName>
        <fullName evidence="13">Replicative DNA helicase</fullName>
        <ecNumber evidence="13">5.6.2.3</ecNumber>
    </recommendedName>
</protein>
<evidence type="ECO:0000256" key="4">
    <source>
        <dbReference type="ARBA" id="ARBA00022737"/>
    </source>
</evidence>
<dbReference type="PROSITE" id="PS51199">
    <property type="entry name" value="SF4_HELICASE"/>
    <property type="match status" value="2"/>
</dbReference>
<keyword evidence="8 13" id="KW-0067">ATP-binding</keyword>
<evidence type="ECO:0000256" key="9">
    <source>
        <dbReference type="ARBA" id="ARBA00023125"/>
    </source>
</evidence>
<dbReference type="PANTHER" id="PTHR30153:SF2">
    <property type="entry name" value="REPLICATIVE DNA HELICASE"/>
    <property type="match status" value="1"/>
</dbReference>
<keyword evidence="16" id="KW-0934">Plastid</keyword>
<dbReference type="AlphaFoldDB" id="A0A1X9PWA7"/>
<name>A0A1X9PWA7_9RHOD</name>
<keyword evidence="16" id="KW-0150">Chloroplast</keyword>
<dbReference type="Pfam" id="PF00772">
    <property type="entry name" value="DnaB"/>
    <property type="match status" value="1"/>
</dbReference>
<dbReference type="GO" id="GO:0043139">
    <property type="term" value="F:5'-3' DNA helicase activity"/>
    <property type="evidence" value="ECO:0007669"/>
    <property type="project" value="UniProtKB-EC"/>
</dbReference>
<dbReference type="InterPro" id="IPR027417">
    <property type="entry name" value="P-loop_NTPase"/>
</dbReference>
<dbReference type="GO" id="GO:0006269">
    <property type="term" value="P:DNA replication, synthesis of primer"/>
    <property type="evidence" value="ECO:0007669"/>
    <property type="project" value="UniProtKB-UniRule"/>
</dbReference>
<evidence type="ECO:0000256" key="1">
    <source>
        <dbReference type="ARBA" id="ARBA00008428"/>
    </source>
</evidence>
<evidence type="ECO:0000313" key="16">
    <source>
        <dbReference type="EMBL" id="ARO91213.1"/>
    </source>
</evidence>
<keyword evidence="6 13" id="KW-0378">Hydrolase</keyword>
<evidence type="ECO:0000256" key="2">
    <source>
        <dbReference type="ARBA" id="ARBA00022515"/>
    </source>
</evidence>
<dbReference type="GO" id="GO:0016887">
    <property type="term" value="F:ATP hydrolysis activity"/>
    <property type="evidence" value="ECO:0007669"/>
    <property type="project" value="RHEA"/>
</dbReference>
<evidence type="ECO:0000256" key="13">
    <source>
        <dbReference type="RuleBase" id="RU362085"/>
    </source>
</evidence>
<evidence type="ECO:0000256" key="6">
    <source>
        <dbReference type="ARBA" id="ARBA00022801"/>
    </source>
</evidence>
<evidence type="ECO:0000256" key="7">
    <source>
        <dbReference type="ARBA" id="ARBA00022806"/>
    </source>
</evidence>
<evidence type="ECO:0000256" key="8">
    <source>
        <dbReference type="ARBA" id="ARBA00022840"/>
    </source>
</evidence>
<dbReference type="GO" id="GO:0005524">
    <property type="term" value="F:ATP binding"/>
    <property type="evidence" value="ECO:0007669"/>
    <property type="project" value="UniProtKB-UniRule"/>
</dbReference>
<dbReference type="PROSITE" id="PS50162">
    <property type="entry name" value="RECA_2"/>
    <property type="match status" value="1"/>
</dbReference>
<dbReference type="InterPro" id="IPR007694">
    <property type="entry name" value="DNA_helicase_DnaB-like_C"/>
</dbReference>
<dbReference type="Gene3D" id="1.10.860.10">
    <property type="entry name" value="DNAb Helicase, Chain A"/>
    <property type="match status" value="1"/>
</dbReference>
<dbReference type="NCBIfam" id="TIGR00665">
    <property type="entry name" value="DnaB"/>
    <property type="match status" value="1"/>
</dbReference>
<dbReference type="Pfam" id="PF03796">
    <property type="entry name" value="DnaB_C"/>
    <property type="match status" value="1"/>
</dbReference>
<comment type="function">
    <text evidence="13">The main replicative DNA helicase, it participates in initiation and elongation during chromosome replication. Travels ahead of the DNA replisome, separating dsDNA into templates for DNA synthesis. A processive ATP-dependent 5'-3' DNA helicase it has DNA-dependent ATPase activity.</text>
</comment>
<proteinExistence type="inferred from homology"/>
<keyword evidence="3 13" id="KW-0235">DNA replication</keyword>
<dbReference type="PANTHER" id="PTHR30153">
    <property type="entry name" value="REPLICATIVE DNA HELICASE DNAB"/>
    <property type="match status" value="1"/>
</dbReference>
<dbReference type="GO" id="GO:0140664">
    <property type="term" value="F:ATP-dependent DNA damage sensor activity"/>
    <property type="evidence" value="ECO:0007669"/>
    <property type="project" value="InterPro"/>
</dbReference>
<evidence type="ECO:0000259" key="15">
    <source>
        <dbReference type="PROSITE" id="PS51199"/>
    </source>
</evidence>
<feature type="domain" description="SF4 helicase" evidence="15">
    <location>
        <begin position="538"/>
        <end position="596"/>
    </location>
</feature>
<evidence type="ECO:0000256" key="12">
    <source>
        <dbReference type="ARBA" id="ARBA00048954"/>
    </source>
</evidence>
<sequence>MIDDNSSNIPHNLLIEKTILGAILLSPKNLQTIVYKVKKEFFFLESHQRIFQILLDLYKKDESLSTITINSVLGNIDFDYVLEFDEIRELASQTFVSLYIDDYILLLIDKYIRRSIINLGISLIKSAEDESLDLKTILDKAYRKISNLGSIQKNDFLVPINSIYQEIIEELNHINVQDVLIGFSSGFYNLDLLTQGFQKSDLIIIAGRPSMGKTAFSLNIASYIAKNYDKKVIIFSLEMSKKQLFFRLISSGTKIPASRLKLSRLSDHELDLVRYESQSISNIYIDDSSNISYEEILSRIKNFSTQEVGIIIIDYLQLMPSIRSSSGQNRAQELAEITRSLKNLARDLNVPIIIISQVSRNVETRIDKRPLLSDLRDSGCLSGRIFIYNKNRIPKFRLYKLFFYNNYKILSYCLNHLFCFNSFIKKTVITGFKPIYQFKIFYNSSLELTSNHLILVSRQWKKLDSIEETDQVCNFLTNLNKNTKILNTCTFLFIKYNDKFEIGPRNTFIKFSGNLKVYDLDVKLSHNFFVYNSVIHNSIEQDADLVCMLYRDSYYNLKNQENNNLTEVIITKHRNGPLGTVILCFDSIHMNFLNVS</sequence>